<protein>
    <submittedName>
        <fullName evidence="2">TraS protein</fullName>
    </submittedName>
</protein>
<sequence length="335" mass="38965">MKQLSQQVDKWFLEFKTRSTRAKKSEQGRSAMRRPLKHGTGLKNIQFAALKKPEVMVKIPPRKGKTSGLRAVRNHLDYISRNGKLDLEDQDGFVYSGKKQIHDGISSAWKALGVPEKSRKREAINLVLSMPPGTNAEAVKAAAREFAHDQFGEHQYAFVQHLDEKHPHVHLCVMMKNEFGRRMDPRKSDLFEWRLRFAEKLREQGVECAATRRVHRGKTQKSEYSSLRHMRQRGKVPDVYRQQAIDLMQAIKNSFRPIHPFLREQMETRDIVSTEYGKIAREMYKIGAKAEARTLSHFAREIHSEGHTTQAQERFDHATDQIQEKYQHQSSNIER</sequence>
<feature type="domain" description="MobA/VirD2-like nuclease" evidence="1">
    <location>
        <begin position="117"/>
        <end position="205"/>
    </location>
</feature>
<evidence type="ECO:0000313" key="2">
    <source>
        <dbReference type="EMBL" id="HBP32129.1"/>
    </source>
</evidence>
<dbReference type="Proteomes" id="UP000264036">
    <property type="component" value="Unassembled WGS sequence"/>
</dbReference>
<dbReference type="Pfam" id="PF03432">
    <property type="entry name" value="Relaxase"/>
    <property type="match status" value="1"/>
</dbReference>
<dbReference type="AlphaFoldDB" id="A0A356LMN7"/>
<name>A0A356LMN7_9BURK</name>
<dbReference type="InterPro" id="IPR005094">
    <property type="entry name" value="Endonuclease_MobA/VirD2"/>
</dbReference>
<comment type="caution">
    <text evidence="2">The sequence shown here is derived from an EMBL/GenBank/DDBJ whole genome shotgun (WGS) entry which is preliminary data.</text>
</comment>
<evidence type="ECO:0000259" key="1">
    <source>
        <dbReference type="Pfam" id="PF03432"/>
    </source>
</evidence>
<dbReference type="Gene3D" id="3.30.930.30">
    <property type="match status" value="1"/>
</dbReference>
<organism evidence="2 3">
    <name type="scientific">Advenella kashmirensis</name>
    <dbReference type="NCBI Taxonomy" id="310575"/>
    <lineage>
        <taxon>Bacteria</taxon>
        <taxon>Pseudomonadati</taxon>
        <taxon>Pseudomonadota</taxon>
        <taxon>Betaproteobacteria</taxon>
        <taxon>Burkholderiales</taxon>
        <taxon>Alcaligenaceae</taxon>
    </lineage>
</organism>
<dbReference type="EMBL" id="DOEK01000047">
    <property type="protein sequence ID" value="HBP32129.1"/>
    <property type="molecule type" value="Genomic_DNA"/>
</dbReference>
<gene>
    <name evidence="2" type="ORF">DD666_22310</name>
</gene>
<reference evidence="2 3" key="1">
    <citation type="journal article" date="2018" name="Nat. Biotechnol.">
        <title>A standardized bacterial taxonomy based on genome phylogeny substantially revises the tree of life.</title>
        <authorList>
            <person name="Parks D.H."/>
            <person name="Chuvochina M."/>
            <person name="Waite D.W."/>
            <person name="Rinke C."/>
            <person name="Skarshewski A."/>
            <person name="Chaumeil P.A."/>
            <person name="Hugenholtz P."/>
        </authorList>
    </citation>
    <scope>NUCLEOTIDE SEQUENCE [LARGE SCALE GENOMIC DNA]</scope>
    <source>
        <strain evidence="2">UBA10707</strain>
    </source>
</reference>
<accession>A0A356LMN7</accession>
<evidence type="ECO:0000313" key="3">
    <source>
        <dbReference type="Proteomes" id="UP000264036"/>
    </source>
</evidence>
<proteinExistence type="predicted"/>